<dbReference type="Gene3D" id="1.10.287.110">
    <property type="entry name" value="DnaJ domain"/>
    <property type="match status" value="1"/>
</dbReference>
<gene>
    <name evidence="4" type="ORF">EIN_309730</name>
</gene>
<keyword evidence="2" id="KW-0812">Transmembrane</keyword>
<dbReference type="RefSeq" id="XP_004184306.1">
    <property type="nucleotide sequence ID" value="XM_004184258.1"/>
</dbReference>
<dbReference type="KEGG" id="eiv:EIN_309730"/>
<dbReference type="CDD" id="cd06257">
    <property type="entry name" value="DnaJ"/>
    <property type="match status" value="1"/>
</dbReference>
<dbReference type="SUPFAM" id="SSF46565">
    <property type="entry name" value="Chaperone J-domain"/>
    <property type="match status" value="1"/>
</dbReference>
<evidence type="ECO:0000256" key="2">
    <source>
        <dbReference type="SAM" id="Phobius"/>
    </source>
</evidence>
<dbReference type="Proteomes" id="UP000014680">
    <property type="component" value="Unassembled WGS sequence"/>
</dbReference>
<feature type="transmembrane region" description="Helical" evidence="2">
    <location>
        <begin position="173"/>
        <end position="192"/>
    </location>
</feature>
<feature type="transmembrane region" description="Helical" evidence="2">
    <location>
        <begin position="391"/>
        <end position="408"/>
    </location>
</feature>
<dbReference type="OrthoDB" id="10250354at2759"/>
<dbReference type="InterPro" id="IPR051938">
    <property type="entry name" value="Apopto_cytoskel_mod"/>
</dbReference>
<evidence type="ECO:0000313" key="5">
    <source>
        <dbReference type="Proteomes" id="UP000014680"/>
    </source>
</evidence>
<evidence type="ECO:0000259" key="3">
    <source>
        <dbReference type="PROSITE" id="PS50076"/>
    </source>
</evidence>
<feature type="domain" description="J" evidence="3">
    <location>
        <begin position="3"/>
        <end position="64"/>
    </location>
</feature>
<name>A0A0A1TZ17_ENTIV</name>
<dbReference type="InterPro" id="IPR001623">
    <property type="entry name" value="DnaJ_domain"/>
</dbReference>
<feature type="transmembrane region" description="Helical" evidence="2">
    <location>
        <begin position="198"/>
        <end position="216"/>
    </location>
</feature>
<feature type="transmembrane region" description="Helical" evidence="2">
    <location>
        <begin position="262"/>
        <end position="278"/>
    </location>
</feature>
<feature type="transmembrane region" description="Helical" evidence="2">
    <location>
        <begin position="90"/>
        <end position="109"/>
    </location>
</feature>
<feature type="transmembrane region" description="Helical" evidence="2">
    <location>
        <begin position="310"/>
        <end position="330"/>
    </location>
</feature>
<sequence>MADYYQILGVSPSATQKTIQKQYYLLAKQNHPDRNPNSTEFKTIAEAYSVLKDPHKRILYNLYGTNAIDMATYIDIPITQREMNAHTQKIVLLVFSVLFIIELIFRTPATVFGGLFSHILVAKQMPWKTIVVVVAVSAVYTTFQYFYHFETCVVDHGVLFAEIVLLCNTGRTVSWDASFLIFLSLIGVTYFSPVHTPIGLGSINIGIGSIVVASTFMRLCASDDTNSTFFKMTSKILFAVPDLQYGLLVLFAFWFFHGIIDTITGVSIEYITINLQFFPFSTQKVSMVISFITILFSLVVYQYIPHFCIYLLSTAIGHFLVTSFCINNVGPTIKKAISNKTTSKIRLGEFTQTNCWEVGPPQLSIEEICKDVTMKKQIEWETEKKDSRWKALVLVSVLTFSMEILFVGANTSLMYARCLIVGFGVNMALFGFGEMVQIRQKKNV</sequence>
<dbReference type="SMART" id="SM00271">
    <property type="entry name" value="DnaJ"/>
    <property type="match status" value="1"/>
</dbReference>
<feature type="transmembrane region" description="Helical" evidence="2">
    <location>
        <begin position="129"/>
        <end position="147"/>
    </location>
</feature>
<evidence type="ECO:0000313" key="4">
    <source>
        <dbReference type="EMBL" id="ELP84960.1"/>
    </source>
</evidence>
<keyword evidence="5" id="KW-1185">Reference proteome</keyword>
<reference evidence="4 5" key="1">
    <citation type="submission" date="2012-10" db="EMBL/GenBank/DDBJ databases">
        <authorList>
            <person name="Zafar N."/>
            <person name="Inman J."/>
            <person name="Hall N."/>
            <person name="Lorenzi H."/>
            <person name="Caler E."/>
        </authorList>
    </citation>
    <scope>NUCLEOTIDE SEQUENCE [LARGE SCALE GENOMIC DNA]</scope>
    <source>
        <strain evidence="4 5">IP1</strain>
    </source>
</reference>
<dbReference type="PANTHER" id="PTHR44145:SF3">
    <property type="entry name" value="DNAJ HOMOLOG SUBFAMILY A MEMBER 3, MITOCHONDRIAL"/>
    <property type="match status" value="1"/>
</dbReference>
<dbReference type="InterPro" id="IPR018253">
    <property type="entry name" value="DnaJ_domain_CS"/>
</dbReference>
<dbReference type="PRINTS" id="PR00625">
    <property type="entry name" value="JDOMAIN"/>
</dbReference>
<dbReference type="InterPro" id="IPR036869">
    <property type="entry name" value="J_dom_sf"/>
</dbReference>
<dbReference type="PROSITE" id="PS00636">
    <property type="entry name" value="DNAJ_1"/>
    <property type="match status" value="1"/>
</dbReference>
<organism evidence="4 5">
    <name type="scientific">Entamoeba invadens IP1</name>
    <dbReference type="NCBI Taxonomy" id="370355"/>
    <lineage>
        <taxon>Eukaryota</taxon>
        <taxon>Amoebozoa</taxon>
        <taxon>Evosea</taxon>
        <taxon>Archamoebae</taxon>
        <taxon>Mastigamoebida</taxon>
        <taxon>Entamoebidae</taxon>
        <taxon>Entamoeba</taxon>
    </lineage>
</organism>
<feature type="transmembrane region" description="Helical" evidence="2">
    <location>
        <begin position="236"/>
        <end position="256"/>
    </location>
</feature>
<dbReference type="Pfam" id="PF00226">
    <property type="entry name" value="DnaJ"/>
    <property type="match status" value="1"/>
</dbReference>
<dbReference type="PROSITE" id="PS50076">
    <property type="entry name" value="DNAJ_2"/>
    <property type="match status" value="1"/>
</dbReference>
<evidence type="ECO:0000256" key="1">
    <source>
        <dbReference type="ARBA" id="ARBA00023186"/>
    </source>
</evidence>
<keyword evidence="2" id="KW-1133">Transmembrane helix</keyword>
<dbReference type="VEuPathDB" id="AmoebaDB:EIN_309730"/>
<dbReference type="OMA" id="TISIQFF"/>
<dbReference type="GeneID" id="14883946"/>
<feature type="transmembrane region" description="Helical" evidence="2">
    <location>
        <begin position="414"/>
        <end position="432"/>
    </location>
</feature>
<proteinExistence type="predicted"/>
<protein>
    <submittedName>
        <fullName evidence="4">Chaperone protein DNAj, putative</fullName>
    </submittedName>
</protein>
<dbReference type="AlphaFoldDB" id="A0A0A1TZ17"/>
<keyword evidence="2" id="KW-0472">Membrane</keyword>
<dbReference type="EMBL" id="KB207092">
    <property type="protein sequence ID" value="ELP84960.1"/>
    <property type="molecule type" value="Genomic_DNA"/>
</dbReference>
<accession>A0A0A1TZ17</accession>
<dbReference type="PANTHER" id="PTHR44145">
    <property type="entry name" value="DNAJ HOMOLOG SUBFAMILY A MEMBER 3, MITOCHONDRIAL"/>
    <property type="match status" value="1"/>
</dbReference>
<keyword evidence="1" id="KW-0143">Chaperone</keyword>
<feature type="transmembrane region" description="Helical" evidence="2">
    <location>
        <begin position="285"/>
        <end position="304"/>
    </location>
</feature>